<dbReference type="KEGG" id="nmv:NITMOv2_0761"/>
<dbReference type="Proteomes" id="UP000069205">
    <property type="component" value="Chromosome"/>
</dbReference>
<reference evidence="2 3" key="1">
    <citation type="journal article" date="2015" name="Proc. Natl. Acad. Sci. U.S.A.">
        <title>Expanded metabolic versatility of ubiquitous nitrite-oxidizing bacteria from the genus Nitrospira.</title>
        <authorList>
            <person name="Koch H."/>
            <person name="Lucker S."/>
            <person name="Albertsen M."/>
            <person name="Kitzinger K."/>
            <person name="Herbold C."/>
            <person name="Spieck E."/>
            <person name="Nielsen P.H."/>
            <person name="Wagner M."/>
            <person name="Daims H."/>
        </authorList>
    </citation>
    <scope>NUCLEOTIDE SEQUENCE [LARGE SCALE GENOMIC DNA]</scope>
    <source>
        <strain evidence="2 3">NSP M-1</strain>
    </source>
</reference>
<organism evidence="2 3">
    <name type="scientific">Nitrospira moscoviensis</name>
    <dbReference type="NCBI Taxonomy" id="42253"/>
    <lineage>
        <taxon>Bacteria</taxon>
        <taxon>Pseudomonadati</taxon>
        <taxon>Nitrospirota</taxon>
        <taxon>Nitrospiria</taxon>
        <taxon>Nitrospirales</taxon>
        <taxon>Nitrospiraceae</taxon>
        <taxon>Nitrospira</taxon>
    </lineage>
</organism>
<protein>
    <submittedName>
        <fullName evidence="2">Uncharacterized protein</fullName>
    </submittedName>
</protein>
<feature type="transmembrane region" description="Helical" evidence="1">
    <location>
        <begin position="6"/>
        <end position="28"/>
    </location>
</feature>
<gene>
    <name evidence="2" type="ORF">NITMOv2_0761</name>
</gene>
<keyword evidence="1" id="KW-0812">Transmembrane</keyword>
<evidence type="ECO:0000313" key="3">
    <source>
        <dbReference type="Proteomes" id="UP000069205"/>
    </source>
</evidence>
<sequence length="103" mass="11171">MSPPFFFIWTIMTSAVGAGIVLSCGGRINKDPSSYTGSLISYNRESQDTILLFAIDAWNVLACHLVREACRGFAPLPSIPFCAIIGPFLLCLRPVGYRADLSA</sequence>
<dbReference type="EMBL" id="CP011801">
    <property type="protein sequence ID" value="ALA57197.1"/>
    <property type="molecule type" value="Genomic_DNA"/>
</dbReference>
<keyword evidence="1" id="KW-1133">Transmembrane helix</keyword>
<accession>A0A0K2G9B2</accession>
<dbReference type="STRING" id="42253.NITMOv2_0761"/>
<keyword evidence="1" id="KW-0472">Membrane</keyword>
<proteinExistence type="predicted"/>
<name>A0A0K2G9B2_NITMO</name>
<keyword evidence="3" id="KW-1185">Reference proteome</keyword>
<evidence type="ECO:0000256" key="1">
    <source>
        <dbReference type="SAM" id="Phobius"/>
    </source>
</evidence>
<dbReference type="AlphaFoldDB" id="A0A0K2G9B2"/>
<evidence type="ECO:0000313" key="2">
    <source>
        <dbReference type="EMBL" id="ALA57197.1"/>
    </source>
</evidence>